<organism evidence="2 3">
    <name type="scientific">Amylocarpus encephaloides</name>
    <dbReference type="NCBI Taxonomy" id="45428"/>
    <lineage>
        <taxon>Eukaryota</taxon>
        <taxon>Fungi</taxon>
        <taxon>Dikarya</taxon>
        <taxon>Ascomycota</taxon>
        <taxon>Pezizomycotina</taxon>
        <taxon>Leotiomycetes</taxon>
        <taxon>Helotiales</taxon>
        <taxon>Helotiales incertae sedis</taxon>
        <taxon>Amylocarpus</taxon>
    </lineage>
</organism>
<evidence type="ECO:0000256" key="1">
    <source>
        <dbReference type="SAM" id="MobiDB-lite"/>
    </source>
</evidence>
<accession>A0A9P7YQ92</accession>
<dbReference type="OrthoDB" id="294702at2759"/>
<feature type="region of interest" description="Disordered" evidence="1">
    <location>
        <begin position="302"/>
        <end position="324"/>
    </location>
</feature>
<comment type="caution">
    <text evidence="2">The sequence shown here is derived from an EMBL/GenBank/DDBJ whole genome shotgun (WGS) entry which is preliminary data.</text>
</comment>
<protein>
    <submittedName>
        <fullName evidence="2">Uncharacterized protein</fullName>
    </submittedName>
</protein>
<keyword evidence="3" id="KW-1185">Reference proteome</keyword>
<name>A0A9P7YQ92_9HELO</name>
<evidence type="ECO:0000313" key="2">
    <source>
        <dbReference type="EMBL" id="KAG9237964.1"/>
    </source>
</evidence>
<evidence type="ECO:0000313" key="3">
    <source>
        <dbReference type="Proteomes" id="UP000824998"/>
    </source>
</evidence>
<sequence length="324" mass="37156">MSNRGLETSIWNPYRSKVLLPRENLQRRNKPYADRDSTTASAFPEQRISTPLACDSNPQAVSKQYTATSILGSAGRGLATSRWAARNPQNGLYNNRTSKQIWTRTVSTEHPKDAINENAHPTIVVPDLGLPYEVQHYILTMIQRVLEEGCFEYASRSIPQVLQKRNFTCSEAVELSEWRRLFPGHVPLRSLHSLPNYTLDTALRDAVRIRNSAVHRHLCDNSEIRKMTIQAQKLMLMFSDTIRQSKLSHLCEELEAWDKLSYDDRESARIRLHLALQQISDRPISDMDWTPNSVSLQEVGNINDSAQQKETDEMSYLDDQMDLD</sequence>
<feature type="compositionally biased region" description="Acidic residues" evidence="1">
    <location>
        <begin position="313"/>
        <end position="324"/>
    </location>
</feature>
<dbReference type="EMBL" id="MU251377">
    <property type="protein sequence ID" value="KAG9237964.1"/>
    <property type="molecule type" value="Genomic_DNA"/>
</dbReference>
<feature type="region of interest" description="Disordered" evidence="1">
    <location>
        <begin position="23"/>
        <end position="48"/>
    </location>
</feature>
<gene>
    <name evidence="2" type="ORF">BJ875DRAFT_101293</name>
</gene>
<dbReference type="Proteomes" id="UP000824998">
    <property type="component" value="Unassembled WGS sequence"/>
</dbReference>
<reference evidence="2" key="1">
    <citation type="journal article" date="2021" name="IMA Fungus">
        <title>Genomic characterization of three marine fungi, including Emericellopsis atlantica sp. nov. with signatures of a generalist lifestyle and marine biomass degradation.</title>
        <authorList>
            <person name="Hagestad O.C."/>
            <person name="Hou L."/>
            <person name="Andersen J.H."/>
            <person name="Hansen E.H."/>
            <person name="Altermark B."/>
            <person name="Li C."/>
            <person name="Kuhnert E."/>
            <person name="Cox R.J."/>
            <person name="Crous P.W."/>
            <person name="Spatafora J.W."/>
            <person name="Lail K."/>
            <person name="Amirebrahimi M."/>
            <person name="Lipzen A."/>
            <person name="Pangilinan J."/>
            <person name="Andreopoulos W."/>
            <person name="Hayes R.D."/>
            <person name="Ng V."/>
            <person name="Grigoriev I.V."/>
            <person name="Jackson S.A."/>
            <person name="Sutton T.D.S."/>
            <person name="Dobson A.D.W."/>
            <person name="Rama T."/>
        </authorList>
    </citation>
    <scope>NUCLEOTIDE SEQUENCE</scope>
    <source>
        <strain evidence="2">TRa018bII</strain>
    </source>
</reference>
<dbReference type="AlphaFoldDB" id="A0A9P7YQ92"/>
<proteinExistence type="predicted"/>